<dbReference type="PANTHER" id="PTHR44068">
    <property type="entry name" value="ZGC:194242"/>
    <property type="match status" value="1"/>
</dbReference>
<dbReference type="SUPFAM" id="SSF53335">
    <property type="entry name" value="S-adenosyl-L-methionine-dependent methyltransferases"/>
    <property type="match status" value="1"/>
</dbReference>
<dbReference type="CDD" id="cd02440">
    <property type="entry name" value="AdoMet_MTases"/>
    <property type="match status" value="1"/>
</dbReference>
<accession>A0A6V7KM18</accession>
<dbReference type="AlphaFoldDB" id="A0A6V7KM18"/>
<protein>
    <recommendedName>
        <fullName evidence="1">Methyltransferase domain-containing protein</fullName>
    </recommendedName>
</protein>
<dbReference type="Gene3D" id="3.40.50.150">
    <property type="entry name" value="Vaccinia Virus protein VP39"/>
    <property type="match status" value="1"/>
</dbReference>
<dbReference type="EMBL" id="CADCXW020000171">
    <property type="protein sequence ID" value="CAD1565358.1"/>
    <property type="molecule type" value="Genomic_DNA"/>
</dbReference>
<sequence>MGTTAIEMAQRYGCAIVGVDMDKAALQQARHNILAAGVEGRVTVMEANALALPFPDNHFDVVINEEMLTMYADKAKRLLIQEYLRVL</sequence>
<evidence type="ECO:0000313" key="2">
    <source>
        <dbReference type="EMBL" id="CAD1565358.1"/>
    </source>
</evidence>
<proteinExistence type="predicted"/>
<dbReference type="InterPro" id="IPR050447">
    <property type="entry name" value="Erg6_SMT_methyltransf"/>
</dbReference>
<organism evidence="2">
    <name type="scientific">Bracon brevicornis</name>
    <dbReference type="NCBI Taxonomy" id="1563983"/>
    <lineage>
        <taxon>Eukaryota</taxon>
        <taxon>Metazoa</taxon>
        <taxon>Ecdysozoa</taxon>
        <taxon>Arthropoda</taxon>
        <taxon>Hexapoda</taxon>
        <taxon>Insecta</taxon>
        <taxon>Pterygota</taxon>
        <taxon>Neoptera</taxon>
        <taxon>Endopterygota</taxon>
        <taxon>Hymenoptera</taxon>
        <taxon>Apocrita</taxon>
        <taxon>Ichneumonoidea</taxon>
        <taxon>Braconidae</taxon>
        <taxon>Braconinae</taxon>
        <taxon>Bracon</taxon>
    </lineage>
</organism>
<dbReference type="InterPro" id="IPR041698">
    <property type="entry name" value="Methyltransf_25"/>
</dbReference>
<dbReference type="InterPro" id="IPR029063">
    <property type="entry name" value="SAM-dependent_MTases_sf"/>
</dbReference>
<gene>
    <name evidence="2" type="ORF">BBRV_LOCUS83663</name>
</gene>
<feature type="domain" description="Methyltransferase" evidence="1">
    <location>
        <begin position="2"/>
        <end position="87"/>
    </location>
</feature>
<dbReference type="PANTHER" id="PTHR44068:SF11">
    <property type="entry name" value="GERANYL DIPHOSPHATE 2-C-METHYLTRANSFERASE"/>
    <property type="match status" value="1"/>
</dbReference>
<evidence type="ECO:0000259" key="1">
    <source>
        <dbReference type="Pfam" id="PF13649"/>
    </source>
</evidence>
<reference evidence="2" key="1">
    <citation type="submission" date="2020-07" db="EMBL/GenBank/DDBJ databases">
        <authorList>
            <person name="Ferguson B K."/>
        </authorList>
    </citation>
    <scope>NUCLEOTIDE SEQUENCE</scope>
    <source>
        <strain evidence="2">L06</strain>
    </source>
</reference>
<name>A0A6V7KM18_9HYME</name>
<dbReference type="Pfam" id="PF13649">
    <property type="entry name" value="Methyltransf_25"/>
    <property type="match status" value="1"/>
</dbReference>